<evidence type="ECO:0000259" key="2">
    <source>
        <dbReference type="Pfam" id="PF09851"/>
    </source>
</evidence>
<dbReference type="Pfam" id="PF09851">
    <property type="entry name" value="SHOCT"/>
    <property type="match status" value="1"/>
</dbReference>
<proteinExistence type="predicted"/>
<keyword evidence="1" id="KW-0472">Membrane</keyword>
<dbReference type="InterPro" id="IPR018649">
    <property type="entry name" value="SHOCT"/>
</dbReference>
<protein>
    <submittedName>
        <fullName evidence="3">SHOCT domain-containing protein</fullName>
    </submittedName>
</protein>
<evidence type="ECO:0000313" key="3">
    <source>
        <dbReference type="EMBL" id="MBW4706451.1"/>
    </source>
</evidence>
<accession>A0A9X1FRW8</accession>
<keyword evidence="1" id="KW-1133">Transmembrane helix</keyword>
<evidence type="ECO:0000256" key="1">
    <source>
        <dbReference type="SAM" id="Phobius"/>
    </source>
</evidence>
<dbReference type="RefSeq" id="WP_219498095.1">
    <property type="nucleotide sequence ID" value="NZ_JAHXDN010000001.1"/>
</dbReference>
<dbReference type="AlphaFoldDB" id="A0A9X1FRW8"/>
<gene>
    <name evidence="3" type="ORF">KX928_01510</name>
</gene>
<reference evidence="3" key="1">
    <citation type="submission" date="2021-07" db="EMBL/GenBank/DDBJ databases">
        <title>Roseobacter insulae sp. nov., isolated from a tidal flat.</title>
        <authorList>
            <person name="Park S."/>
            <person name="Yoon J.-H."/>
        </authorList>
    </citation>
    <scope>NUCLEOTIDE SEQUENCE</scope>
    <source>
        <strain evidence="3">YSTF-M11</strain>
    </source>
</reference>
<name>A0A9X1FRW8_9RHOB</name>
<comment type="caution">
    <text evidence="3">The sequence shown here is derived from an EMBL/GenBank/DDBJ whole genome shotgun (WGS) entry which is preliminary data.</text>
</comment>
<organism evidence="3 4">
    <name type="scientific">Roseobacter insulae</name>
    <dbReference type="NCBI Taxonomy" id="2859783"/>
    <lineage>
        <taxon>Bacteria</taxon>
        <taxon>Pseudomonadati</taxon>
        <taxon>Pseudomonadota</taxon>
        <taxon>Alphaproteobacteria</taxon>
        <taxon>Rhodobacterales</taxon>
        <taxon>Roseobacteraceae</taxon>
        <taxon>Roseobacter</taxon>
    </lineage>
</organism>
<evidence type="ECO:0000313" key="4">
    <source>
        <dbReference type="Proteomes" id="UP001138661"/>
    </source>
</evidence>
<feature type="domain" description="SHOCT" evidence="2">
    <location>
        <begin position="8"/>
        <end position="32"/>
    </location>
</feature>
<keyword evidence="1" id="KW-0812">Transmembrane</keyword>
<feature type="transmembrane region" description="Helical" evidence="1">
    <location>
        <begin position="63"/>
        <end position="85"/>
    </location>
</feature>
<sequence>MTAILKDLRELDTRLARGEITDVEYTAQRALLIESVDVVDTDFVATGSPAPPPETELSGSMTWGLGIVICLGVIGLCLCFAMLVFGDMNLALTLGVTILAALTVALFRSLEE</sequence>
<dbReference type="EMBL" id="JAHXDN010000001">
    <property type="protein sequence ID" value="MBW4706451.1"/>
    <property type="molecule type" value="Genomic_DNA"/>
</dbReference>
<feature type="transmembrane region" description="Helical" evidence="1">
    <location>
        <begin position="91"/>
        <end position="110"/>
    </location>
</feature>
<dbReference type="Proteomes" id="UP001138661">
    <property type="component" value="Unassembled WGS sequence"/>
</dbReference>
<keyword evidence="4" id="KW-1185">Reference proteome</keyword>